<name>U4KUC4_PYROM</name>
<dbReference type="PANTHER" id="PTHR31274">
    <property type="entry name" value="PROTEIN ECM3"/>
    <property type="match status" value="1"/>
</dbReference>
<dbReference type="Proteomes" id="UP000018144">
    <property type="component" value="Unassembled WGS sequence"/>
</dbReference>
<evidence type="ECO:0000313" key="6">
    <source>
        <dbReference type="EMBL" id="CCX04587.1"/>
    </source>
</evidence>
<dbReference type="eggNOG" id="ENOG502QU6H">
    <property type="taxonomic scope" value="Eukaryota"/>
</dbReference>
<keyword evidence="7" id="KW-1185">Reference proteome</keyword>
<accession>U4KUC4</accession>
<evidence type="ECO:0000256" key="2">
    <source>
        <dbReference type="ARBA" id="ARBA00022692"/>
    </source>
</evidence>
<feature type="transmembrane region" description="Helical" evidence="5">
    <location>
        <begin position="77"/>
        <end position="101"/>
    </location>
</feature>
<comment type="subcellular location">
    <subcellularLocation>
        <location evidence="1">Membrane</location>
        <topology evidence="1">Multi-pass membrane protein</topology>
    </subcellularLocation>
</comment>
<evidence type="ECO:0000313" key="7">
    <source>
        <dbReference type="Proteomes" id="UP000018144"/>
    </source>
</evidence>
<feature type="transmembrane region" description="Helical" evidence="5">
    <location>
        <begin position="55"/>
        <end position="71"/>
    </location>
</feature>
<evidence type="ECO:0000256" key="4">
    <source>
        <dbReference type="ARBA" id="ARBA00023136"/>
    </source>
</evidence>
<dbReference type="InterPro" id="IPR004776">
    <property type="entry name" value="Mem_transp_PIN-like"/>
</dbReference>
<keyword evidence="2 5" id="KW-0812">Transmembrane</keyword>
<dbReference type="STRING" id="1076935.U4KUC4"/>
<dbReference type="GO" id="GO:0055085">
    <property type="term" value="P:transmembrane transport"/>
    <property type="evidence" value="ECO:0007669"/>
    <property type="project" value="InterPro"/>
</dbReference>
<keyword evidence="4 5" id="KW-0472">Membrane</keyword>
<protein>
    <submittedName>
        <fullName evidence="6">Similar to Protein ECM3 acc. no. Q99252</fullName>
    </submittedName>
</protein>
<reference evidence="6 7" key="1">
    <citation type="journal article" date="2013" name="PLoS Genet.">
        <title>The genome and development-dependent transcriptomes of Pyronema confluens: a window into fungal evolution.</title>
        <authorList>
            <person name="Traeger S."/>
            <person name="Altegoer F."/>
            <person name="Freitag M."/>
            <person name="Gabaldon T."/>
            <person name="Kempken F."/>
            <person name="Kumar A."/>
            <person name="Marcet-Houben M."/>
            <person name="Poggeler S."/>
            <person name="Stajich J.E."/>
            <person name="Nowrousian M."/>
        </authorList>
    </citation>
    <scope>NUCLEOTIDE SEQUENCE [LARGE SCALE GENOMIC DNA]</scope>
    <source>
        <strain evidence="7">CBS 100304</strain>
        <tissue evidence="6">Vegetative mycelium</tissue>
    </source>
</reference>
<feature type="transmembrane region" description="Helical" evidence="5">
    <location>
        <begin position="304"/>
        <end position="328"/>
    </location>
</feature>
<evidence type="ECO:0000256" key="1">
    <source>
        <dbReference type="ARBA" id="ARBA00004141"/>
    </source>
</evidence>
<dbReference type="OMA" id="TAQFIDT"/>
<organism evidence="6 7">
    <name type="scientific">Pyronema omphalodes (strain CBS 100304)</name>
    <name type="common">Pyronema confluens</name>
    <dbReference type="NCBI Taxonomy" id="1076935"/>
    <lineage>
        <taxon>Eukaryota</taxon>
        <taxon>Fungi</taxon>
        <taxon>Dikarya</taxon>
        <taxon>Ascomycota</taxon>
        <taxon>Pezizomycotina</taxon>
        <taxon>Pezizomycetes</taxon>
        <taxon>Pezizales</taxon>
        <taxon>Pyronemataceae</taxon>
        <taxon>Pyronema</taxon>
    </lineage>
</organism>
<evidence type="ECO:0000256" key="5">
    <source>
        <dbReference type="SAM" id="Phobius"/>
    </source>
</evidence>
<sequence>MATVSARPGIGDVIFIALKPIVKMAAITGGGAFLCRKGILSIEATKANAQMILKFLMPMLIFSTVTASFNTENVKSVGGLVITALMYQAMGLIFGILIWWLTPVPRSWRGGVLVNESFSNWGDLIMAFILTIAKSEPFNGEADSTRGLAYASIFIIMQTLTMFNLGGLQLIQRDFKNKKDDLELNTSAMNTVAPSIADGIVPSTIEATATEPKFGDLRHREDTIQEQPTVNPATPVQIPSEVIPAARGWKSRVWEHLQPFLAPPALAMIAGLIVANISPLKALFVPTDQYKMPNAPDHRPPLDFIMEICNFGGSAVPMIGTILLGAALARLKINGLPKGFWKSALGMAVLKLVVGPIIGLVWTTQVMTRTGLIDPNDKMLLFVMIMSAGVPTATLQVYLTSVYASETSVEMSALSAMLLAQYGLLLFSLTTLVSYTLMNVL</sequence>
<dbReference type="EMBL" id="HF935209">
    <property type="protein sequence ID" value="CCX04587.1"/>
    <property type="molecule type" value="Genomic_DNA"/>
</dbReference>
<keyword evidence="3 5" id="KW-1133">Transmembrane helix</keyword>
<dbReference type="PANTHER" id="PTHR31274:SF1">
    <property type="entry name" value="AGL149CP"/>
    <property type="match status" value="1"/>
</dbReference>
<dbReference type="InterPro" id="IPR040254">
    <property type="entry name" value="Ecm3-like"/>
</dbReference>
<feature type="transmembrane region" description="Helical" evidence="5">
    <location>
        <begin position="13"/>
        <end position="34"/>
    </location>
</feature>
<dbReference type="Pfam" id="PF03547">
    <property type="entry name" value="Mem_trans"/>
    <property type="match status" value="1"/>
</dbReference>
<feature type="transmembrane region" description="Helical" evidence="5">
    <location>
        <begin position="416"/>
        <end position="438"/>
    </location>
</feature>
<feature type="transmembrane region" description="Helical" evidence="5">
    <location>
        <begin position="148"/>
        <end position="171"/>
    </location>
</feature>
<dbReference type="GO" id="GO:0016020">
    <property type="term" value="C:membrane"/>
    <property type="evidence" value="ECO:0007669"/>
    <property type="project" value="UniProtKB-SubCell"/>
</dbReference>
<dbReference type="OrthoDB" id="435607at2759"/>
<feature type="transmembrane region" description="Helical" evidence="5">
    <location>
        <begin position="260"/>
        <end position="284"/>
    </location>
</feature>
<gene>
    <name evidence="6" type="ORF">PCON_02769</name>
</gene>
<dbReference type="AlphaFoldDB" id="U4KUC4"/>
<proteinExistence type="predicted"/>
<evidence type="ECO:0000256" key="3">
    <source>
        <dbReference type="ARBA" id="ARBA00022989"/>
    </source>
</evidence>
<feature type="transmembrane region" description="Helical" evidence="5">
    <location>
        <begin position="382"/>
        <end position="404"/>
    </location>
</feature>
<feature type="transmembrane region" description="Helical" evidence="5">
    <location>
        <begin position="340"/>
        <end position="362"/>
    </location>
</feature>